<keyword evidence="3" id="KW-1185">Reference proteome</keyword>
<dbReference type="Proteomes" id="UP000008068">
    <property type="component" value="Unassembled WGS sequence"/>
</dbReference>
<evidence type="ECO:0000259" key="1">
    <source>
        <dbReference type="PROSITE" id="PS50181"/>
    </source>
</evidence>
<dbReference type="EMBL" id="GL379812">
    <property type="protein sequence ID" value="EGT44018.1"/>
    <property type="molecule type" value="Genomic_DNA"/>
</dbReference>
<proteinExistence type="predicted"/>
<dbReference type="PROSITE" id="PS50181">
    <property type="entry name" value="FBOX"/>
    <property type="match status" value="1"/>
</dbReference>
<reference evidence="3" key="1">
    <citation type="submission" date="2011-07" db="EMBL/GenBank/DDBJ databases">
        <authorList>
            <consortium name="Caenorhabditis brenneri Sequencing and Analysis Consortium"/>
            <person name="Wilson R.K."/>
        </authorList>
    </citation>
    <scope>NUCLEOTIDE SEQUENCE [LARGE SCALE GENOMIC DNA]</scope>
    <source>
        <strain evidence="3">PB2801</strain>
    </source>
</reference>
<evidence type="ECO:0000313" key="3">
    <source>
        <dbReference type="Proteomes" id="UP000008068"/>
    </source>
</evidence>
<accession>G0MUI6</accession>
<dbReference type="AlphaFoldDB" id="G0MUI6"/>
<evidence type="ECO:0000313" key="2">
    <source>
        <dbReference type="EMBL" id="EGT44018.1"/>
    </source>
</evidence>
<feature type="domain" description="F-box" evidence="1">
    <location>
        <begin position="3"/>
        <end position="55"/>
    </location>
</feature>
<dbReference type="InterPro" id="IPR001810">
    <property type="entry name" value="F-box_dom"/>
</dbReference>
<protein>
    <recommendedName>
        <fullName evidence="1">F-box domain-containing protein</fullName>
    </recommendedName>
</protein>
<sequence>MQNFNLMGLPSLAFEQVIKKLDTAKIIELTILSTRFKRKVQEFKLKVSTLTWEYPHSVEIISPGGSVRVKSSLRNDWEIGKINGARVRMASDYSNPHQPLNIEAETLHIRKLNTDFRFGLTFNCNRLELMHSDWATPGCLNSDHYTHIQIHAFPNVQHCFFNEVLKNWMKGGHEKLGRFYKV</sequence>
<organism evidence="3">
    <name type="scientific">Caenorhabditis brenneri</name>
    <name type="common">Nematode worm</name>
    <dbReference type="NCBI Taxonomy" id="135651"/>
    <lineage>
        <taxon>Eukaryota</taxon>
        <taxon>Metazoa</taxon>
        <taxon>Ecdysozoa</taxon>
        <taxon>Nematoda</taxon>
        <taxon>Chromadorea</taxon>
        <taxon>Rhabditida</taxon>
        <taxon>Rhabditina</taxon>
        <taxon>Rhabditomorpha</taxon>
        <taxon>Rhabditoidea</taxon>
        <taxon>Rhabditidae</taxon>
        <taxon>Peloderinae</taxon>
        <taxon>Caenorhabditis</taxon>
    </lineage>
</organism>
<name>G0MUI6_CAEBE</name>
<dbReference type="InParanoid" id="G0MUI6"/>
<dbReference type="OrthoDB" id="5908400at2759"/>
<dbReference type="HOGENOM" id="CLU_1483249_0_0_1"/>
<gene>
    <name evidence="2" type="ORF">CAEBREN_06123</name>
</gene>